<keyword evidence="2" id="KW-1185">Reference proteome</keyword>
<accession>A0A916QBL4</accession>
<name>A0A916QBL4_9FIRM</name>
<reference evidence="1" key="1">
    <citation type="submission" date="2020-06" db="EMBL/GenBank/DDBJ databases">
        <title>Characterization of fructooligosaccharide metabolism and fructooligosaccharide-degrading enzymes in human commensal butyrate producers.</title>
        <authorList>
            <person name="Tanno H."/>
            <person name="Fujii T."/>
            <person name="Hirano K."/>
            <person name="Maeno S."/>
            <person name="Tonozuka T."/>
            <person name="Sakamoto M."/>
            <person name="Ohkuma M."/>
            <person name="Tochio T."/>
            <person name="Endo A."/>
        </authorList>
    </citation>
    <scope>NUCLEOTIDE SEQUENCE</scope>
    <source>
        <strain evidence="1">JCM 17466</strain>
    </source>
</reference>
<organism evidence="1 2">
    <name type="scientific">Anaerostipes butyraticus</name>
    <dbReference type="NCBI Taxonomy" id="645466"/>
    <lineage>
        <taxon>Bacteria</taxon>
        <taxon>Bacillati</taxon>
        <taxon>Bacillota</taxon>
        <taxon>Clostridia</taxon>
        <taxon>Lachnospirales</taxon>
        <taxon>Lachnospiraceae</taxon>
        <taxon>Anaerostipes</taxon>
    </lineage>
</organism>
<evidence type="ECO:0000313" key="2">
    <source>
        <dbReference type="Proteomes" id="UP000613208"/>
    </source>
</evidence>
<sequence length="340" mass="40076">MGQKDIVEKMLEDYPDVFADIINVLIFHGEPVVKEDELHQTKTRSQYKADDSELHEQERDNLKLWISGSRIVLFGLENQTAIDHDMSLRVIGYDGASYREQLLESPGNKRYQVVTLVLYFGDQPWRSQKSLQDRISRVEGIMGSDYKIQVFEIAFLTDEQVQMFRSDFGIIADYFVKRRRREVYEGSRKPIRHVDAMLKFMAVFAKDQRFLKIKLDEKEEVNMCVILDRVEERGRQEGIRIGREEERARTDKILDQVEERGRQEGIRIGREEERARTDKILDQVEERGRQEGIRIGREEERARTLRLIGILLQQGRADDIERVCADEQYCKKLLNQYGLQ</sequence>
<protein>
    <recommendedName>
        <fullName evidence="3">Transposase (putative) YhgA-like domain-containing protein</fullName>
    </recommendedName>
</protein>
<proteinExistence type="predicted"/>
<dbReference type="Proteomes" id="UP000613208">
    <property type="component" value="Unassembled WGS sequence"/>
</dbReference>
<dbReference type="AlphaFoldDB" id="A0A916QBL4"/>
<dbReference type="RefSeq" id="WP_201311191.1">
    <property type="nucleotide sequence ID" value="NZ_BLYI01000042.1"/>
</dbReference>
<evidence type="ECO:0008006" key="3">
    <source>
        <dbReference type="Google" id="ProtNLM"/>
    </source>
</evidence>
<gene>
    <name evidence="1" type="ORF">ANBU17_18310</name>
</gene>
<comment type="caution">
    <text evidence="1">The sequence shown here is derived from an EMBL/GenBank/DDBJ whole genome shotgun (WGS) entry which is preliminary data.</text>
</comment>
<evidence type="ECO:0000313" key="1">
    <source>
        <dbReference type="EMBL" id="GFO85484.1"/>
    </source>
</evidence>
<dbReference type="EMBL" id="BLYI01000042">
    <property type="protein sequence ID" value="GFO85484.1"/>
    <property type="molecule type" value="Genomic_DNA"/>
</dbReference>